<organism evidence="1 2">
    <name type="scientific">Ambispora leptoticha</name>
    <dbReference type="NCBI Taxonomy" id="144679"/>
    <lineage>
        <taxon>Eukaryota</taxon>
        <taxon>Fungi</taxon>
        <taxon>Fungi incertae sedis</taxon>
        <taxon>Mucoromycota</taxon>
        <taxon>Glomeromycotina</taxon>
        <taxon>Glomeromycetes</taxon>
        <taxon>Archaeosporales</taxon>
        <taxon>Ambisporaceae</taxon>
        <taxon>Ambispora</taxon>
    </lineage>
</organism>
<evidence type="ECO:0000313" key="2">
    <source>
        <dbReference type="Proteomes" id="UP000789508"/>
    </source>
</evidence>
<keyword evidence="2" id="KW-1185">Reference proteome</keyword>
<evidence type="ECO:0000313" key="1">
    <source>
        <dbReference type="EMBL" id="CAG8736809.1"/>
    </source>
</evidence>
<proteinExistence type="predicted"/>
<protein>
    <submittedName>
        <fullName evidence="1">1021_t:CDS:1</fullName>
    </submittedName>
</protein>
<comment type="caution">
    <text evidence="1">The sequence shown here is derived from an EMBL/GenBank/DDBJ whole genome shotgun (WGS) entry which is preliminary data.</text>
</comment>
<dbReference type="EMBL" id="CAJVPS010033227">
    <property type="protein sequence ID" value="CAG8736809.1"/>
    <property type="molecule type" value="Genomic_DNA"/>
</dbReference>
<feature type="non-terminal residue" evidence="1">
    <location>
        <position position="1"/>
    </location>
</feature>
<feature type="non-terminal residue" evidence="1">
    <location>
        <position position="42"/>
    </location>
</feature>
<name>A0A9N9NIV2_9GLOM</name>
<dbReference type="Proteomes" id="UP000789508">
    <property type="component" value="Unassembled WGS sequence"/>
</dbReference>
<gene>
    <name evidence="1" type="ORF">ALEPTO_LOCUS12815</name>
</gene>
<sequence length="42" mass="4932">WPIVFVILTVIFFGRPLPPLCFKVLVFLSFSTLYRTIETGNW</sequence>
<dbReference type="AlphaFoldDB" id="A0A9N9NIV2"/>
<accession>A0A9N9NIV2</accession>
<reference evidence="1" key="1">
    <citation type="submission" date="2021-06" db="EMBL/GenBank/DDBJ databases">
        <authorList>
            <person name="Kallberg Y."/>
            <person name="Tangrot J."/>
            <person name="Rosling A."/>
        </authorList>
    </citation>
    <scope>NUCLEOTIDE SEQUENCE</scope>
    <source>
        <strain evidence="1">FL130A</strain>
    </source>
</reference>